<sequence>MQTGRNGLEWKTSSGARCVHLNTVESSRVILGSRIIWIEFSWTSFVNDFVNLLVGSLYKPFEQWFEGFGVRDTKLKPTILLIWSEKRESNDSVTETQSLRGKSNTWRKETLSSQGVRGGQVKGVNSMEFIRWLTNNTSLIVLALKKSIVMGGWSTTQRESTPENDENLVGSSPYGERLKGVKIMQLGEFKRRS</sequence>
<name>A0ACB9IY05_9ASTR</name>
<keyword evidence="2" id="KW-1185">Reference proteome</keyword>
<comment type="caution">
    <text evidence="1">The sequence shown here is derived from an EMBL/GenBank/DDBJ whole genome shotgun (WGS) entry which is preliminary data.</text>
</comment>
<proteinExistence type="predicted"/>
<protein>
    <submittedName>
        <fullName evidence="1">Uncharacterized protein</fullName>
    </submittedName>
</protein>
<evidence type="ECO:0000313" key="1">
    <source>
        <dbReference type="EMBL" id="KAI3812910.1"/>
    </source>
</evidence>
<evidence type="ECO:0000313" key="2">
    <source>
        <dbReference type="Proteomes" id="UP001056120"/>
    </source>
</evidence>
<dbReference type="EMBL" id="CM042023">
    <property type="protein sequence ID" value="KAI3812910.1"/>
    <property type="molecule type" value="Genomic_DNA"/>
</dbReference>
<reference evidence="2" key="1">
    <citation type="journal article" date="2022" name="Mol. Ecol. Resour.">
        <title>The genomes of chicory, endive, great burdock and yacon provide insights into Asteraceae palaeo-polyploidization history and plant inulin production.</title>
        <authorList>
            <person name="Fan W."/>
            <person name="Wang S."/>
            <person name="Wang H."/>
            <person name="Wang A."/>
            <person name="Jiang F."/>
            <person name="Liu H."/>
            <person name="Zhao H."/>
            <person name="Xu D."/>
            <person name="Zhang Y."/>
        </authorList>
    </citation>
    <scope>NUCLEOTIDE SEQUENCE [LARGE SCALE GENOMIC DNA]</scope>
    <source>
        <strain evidence="2">cv. Yunnan</strain>
    </source>
</reference>
<organism evidence="1 2">
    <name type="scientific">Smallanthus sonchifolius</name>
    <dbReference type="NCBI Taxonomy" id="185202"/>
    <lineage>
        <taxon>Eukaryota</taxon>
        <taxon>Viridiplantae</taxon>
        <taxon>Streptophyta</taxon>
        <taxon>Embryophyta</taxon>
        <taxon>Tracheophyta</taxon>
        <taxon>Spermatophyta</taxon>
        <taxon>Magnoliopsida</taxon>
        <taxon>eudicotyledons</taxon>
        <taxon>Gunneridae</taxon>
        <taxon>Pentapetalae</taxon>
        <taxon>asterids</taxon>
        <taxon>campanulids</taxon>
        <taxon>Asterales</taxon>
        <taxon>Asteraceae</taxon>
        <taxon>Asteroideae</taxon>
        <taxon>Heliantheae alliance</taxon>
        <taxon>Millerieae</taxon>
        <taxon>Smallanthus</taxon>
    </lineage>
</organism>
<gene>
    <name evidence="1" type="ORF">L1987_17623</name>
</gene>
<dbReference type="Proteomes" id="UP001056120">
    <property type="component" value="Linkage Group LG06"/>
</dbReference>
<accession>A0ACB9IY05</accession>
<reference evidence="1 2" key="2">
    <citation type="journal article" date="2022" name="Mol. Ecol. Resour.">
        <title>The genomes of chicory, endive, great burdock and yacon provide insights into Asteraceae paleo-polyploidization history and plant inulin production.</title>
        <authorList>
            <person name="Fan W."/>
            <person name="Wang S."/>
            <person name="Wang H."/>
            <person name="Wang A."/>
            <person name="Jiang F."/>
            <person name="Liu H."/>
            <person name="Zhao H."/>
            <person name="Xu D."/>
            <person name="Zhang Y."/>
        </authorList>
    </citation>
    <scope>NUCLEOTIDE SEQUENCE [LARGE SCALE GENOMIC DNA]</scope>
    <source>
        <strain evidence="2">cv. Yunnan</strain>
        <tissue evidence="1">Leaves</tissue>
    </source>
</reference>